<dbReference type="PROSITE" id="PS51482">
    <property type="entry name" value="DEGV"/>
    <property type="match status" value="1"/>
</dbReference>
<dbReference type="PANTHER" id="PTHR33434">
    <property type="entry name" value="DEGV DOMAIN-CONTAINING PROTEIN DR_1986-RELATED"/>
    <property type="match status" value="1"/>
</dbReference>
<dbReference type="InterPro" id="IPR003797">
    <property type="entry name" value="DegV"/>
</dbReference>
<evidence type="ECO:0000313" key="2">
    <source>
        <dbReference type="EMBL" id="MEQ2636817.1"/>
    </source>
</evidence>
<gene>
    <name evidence="2" type="ORF">AAAT05_00410</name>
</gene>
<accession>A0ABV1ID36</accession>
<reference evidence="2 3" key="1">
    <citation type="submission" date="2024-04" db="EMBL/GenBank/DDBJ databases">
        <title>Human intestinal bacterial collection.</title>
        <authorList>
            <person name="Pauvert C."/>
            <person name="Hitch T.C.A."/>
            <person name="Clavel T."/>
        </authorList>
    </citation>
    <scope>NUCLEOTIDE SEQUENCE [LARGE SCALE GENOMIC DNA]</scope>
    <source>
        <strain evidence="2 3">CLA-AA-H197</strain>
    </source>
</reference>
<dbReference type="Gene3D" id="3.40.50.10170">
    <property type="match status" value="1"/>
</dbReference>
<comment type="caution">
    <text evidence="2">The sequence shown here is derived from an EMBL/GenBank/DDBJ whole genome shotgun (WGS) entry which is preliminary data.</text>
</comment>
<dbReference type="Proteomes" id="UP001478817">
    <property type="component" value="Unassembled WGS sequence"/>
</dbReference>
<organism evidence="2 3">
    <name type="scientific">Paratractidigestivibacter faecalis</name>
    <dbReference type="NCBI Taxonomy" id="2292441"/>
    <lineage>
        <taxon>Bacteria</taxon>
        <taxon>Bacillati</taxon>
        <taxon>Actinomycetota</taxon>
        <taxon>Coriobacteriia</taxon>
        <taxon>Coriobacteriales</taxon>
        <taxon>Atopobiaceae</taxon>
        <taxon>Paratractidigestivibacter</taxon>
    </lineage>
</organism>
<keyword evidence="3" id="KW-1185">Reference proteome</keyword>
<dbReference type="Pfam" id="PF02645">
    <property type="entry name" value="DegV"/>
    <property type="match status" value="1"/>
</dbReference>
<dbReference type="Gene3D" id="3.30.1180.10">
    <property type="match status" value="1"/>
</dbReference>
<dbReference type="PANTHER" id="PTHR33434:SF2">
    <property type="entry name" value="FATTY ACID-BINDING PROTEIN TM_1468"/>
    <property type="match status" value="1"/>
</dbReference>
<evidence type="ECO:0000256" key="1">
    <source>
        <dbReference type="ARBA" id="ARBA00023121"/>
    </source>
</evidence>
<evidence type="ECO:0000313" key="3">
    <source>
        <dbReference type="Proteomes" id="UP001478817"/>
    </source>
</evidence>
<name>A0ABV1ID36_9ACTN</name>
<dbReference type="EMBL" id="JBBNGS010000001">
    <property type="protein sequence ID" value="MEQ2636817.1"/>
    <property type="molecule type" value="Genomic_DNA"/>
</dbReference>
<proteinExistence type="predicted"/>
<dbReference type="NCBIfam" id="TIGR00762">
    <property type="entry name" value="DegV"/>
    <property type="match status" value="1"/>
</dbReference>
<sequence length="283" mass="29827">MKTRIITDSASDILEGEYENLTVLPLSITFGTATYLDGVDLTHERFYELLVEEDELPKTGQVNPYAFGQVLDEVHAAGQEAVVITLSSKLSGTHQSAITAAAQAKGVVRVVDSLNVCVGERVLVECALRLAEKGLGAVEIADQICTLRDRVCVVGLLDTLEYLRRGGRISAAAGAVGELLSIKPVISVHDGEVALLGKARGSKNGRNLLNQQVEDAGGIDFGMPVALGYAGLSDKLLRKYVADSCGLWEAGFPDGSLPVHTVGATIGTHVGPGAIALAFFRKA</sequence>
<keyword evidence="1" id="KW-0446">Lipid-binding</keyword>
<dbReference type="SUPFAM" id="SSF82549">
    <property type="entry name" value="DAK1/DegV-like"/>
    <property type="match status" value="1"/>
</dbReference>
<protein>
    <submittedName>
        <fullName evidence="2">DegV family protein</fullName>
    </submittedName>
</protein>
<dbReference type="InterPro" id="IPR050270">
    <property type="entry name" value="DegV_domain_contain"/>
</dbReference>
<dbReference type="InterPro" id="IPR043168">
    <property type="entry name" value="DegV_C"/>
</dbReference>
<dbReference type="RefSeq" id="WP_349181176.1">
    <property type="nucleotide sequence ID" value="NZ_JBBNGS010000001.1"/>
</dbReference>